<gene>
    <name evidence="1" type="ordered locus">Tnap_1767</name>
</gene>
<dbReference type="HOGENOM" id="CLU_949760_0_0_0"/>
<dbReference type="KEGG" id="tnp:Tnap_1767"/>
<evidence type="ECO:0000313" key="2">
    <source>
        <dbReference type="Proteomes" id="UP000000940"/>
    </source>
</evidence>
<name>D2C526_THEP2</name>
<reference evidence="1 2" key="1">
    <citation type="submission" date="2009-12" db="EMBL/GenBank/DDBJ databases">
        <title>Complete sequence of Thermotoga petrophila RKU-1.</title>
        <authorList>
            <consortium name="US DOE Joint Genome Institute"/>
            <person name="Lucas S."/>
            <person name="Copeland A."/>
            <person name="Lapidus A."/>
            <person name="Glavina del Rio T."/>
            <person name="Dalin E."/>
            <person name="Tice H."/>
            <person name="Bruce D."/>
            <person name="Goodwin L."/>
            <person name="Pitluck S."/>
            <person name="Munk A.C."/>
            <person name="Brettin T."/>
            <person name="Detter J.C."/>
            <person name="Han C."/>
            <person name="Tapia R."/>
            <person name="Larimer F."/>
            <person name="Land M."/>
            <person name="Hauser L."/>
            <person name="Kyrpides N."/>
            <person name="Mikhailova N."/>
            <person name="Nelson K.E."/>
            <person name="Gogarten J.P."/>
            <person name="Noll K.M."/>
        </authorList>
    </citation>
    <scope>NUCLEOTIDE SEQUENCE [LARGE SCALE GENOMIC DNA]</scope>
    <source>
        <strain evidence="2">ATCC BAA-489 / DSM 13996 / JCM 10882 / RKU-10</strain>
    </source>
</reference>
<keyword evidence="2" id="KW-1185">Reference proteome</keyword>
<protein>
    <recommendedName>
        <fullName evidence="3">DUF1175 domain-containing protein</fullName>
    </recommendedName>
</protein>
<dbReference type="EMBL" id="CP001839">
    <property type="protein sequence ID" value="ADA67830.1"/>
    <property type="molecule type" value="Genomic_DNA"/>
</dbReference>
<sequence>MLIVTGVLLWNVVEVLRFRVEFSGETFVLKDVQDIFVPLEVRGAKVECSKNFVLEENGVLIKRVKPGETVTLHFESGGIFRMKKKLKIEARASEEDSDGDGYPDSLELDSEDSERFRNWFVWIALSAFKNDPPLWPKEERDCSGFVRYCAREALKKHTGSWFSLSGYDGPVWEDVEKYNYPNLPLVGTKMFRIEKGAYRGVEDFSSFAVARILVECSMEFVTKSVSKALPGDIAVFFHPEDVEMPYHLMIFVGNLNLADHEGWFVYHTGPIGENPGELRFVRYSELVNYDPSWAPLDINSYFLGFYRFRFLSENCNFESFKHQNFESEKG</sequence>
<dbReference type="Proteomes" id="UP000000940">
    <property type="component" value="Chromosome"/>
</dbReference>
<evidence type="ECO:0008006" key="3">
    <source>
        <dbReference type="Google" id="ProtNLM"/>
    </source>
</evidence>
<accession>D2C526</accession>
<evidence type="ECO:0000313" key="1">
    <source>
        <dbReference type="EMBL" id="ADA67830.1"/>
    </source>
</evidence>
<dbReference type="AlphaFoldDB" id="D2C526"/>
<proteinExistence type="predicted"/>
<organism evidence="1 2">
    <name type="scientific">Thermotoga petrophila (strain ATCC BAA-489 / DSM 13996 / JCM 10882 / RKU-10)</name>
    <name type="common">Thermotoga naphthophila</name>
    <dbReference type="NCBI Taxonomy" id="590168"/>
    <lineage>
        <taxon>Bacteria</taxon>
        <taxon>Thermotogati</taxon>
        <taxon>Thermotogota</taxon>
        <taxon>Thermotogae</taxon>
        <taxon>Thermotogales</taxon>
        <taxon>Thermotogaceae</taxon>
        <taxon>Thermotoga</taxon>
    </lineage>
</organism>
<dbReference type="Pfam" id="PF06672">
    <property type="entry name" value="DUF1175"/>
    <property type="match status" value="1"/>
</dbReference>
<dbReference type="InterPro" id="IPR009558">
    <property type="entry name" value="DUF1175"/>
</dbReference>